<keyword evidence="4 7" id="KW-0560">Oxidoreductase</keyword>
<evidence type="ECO:0000313" key="13">
    <source>
        <dbReference type="Proteomes" id="UP000281498"/>
    </source>
</evidence>
<feature type="binding site" evidence="9">
    <location>
        <position position="204"/>
    </location>
    <ligand>
        <name>substrate</name>
    </ligand>
</feature>
<dbReference type="GO" id="GO:0051287">
    <property type="term" value="F:NAD binding"/>
    <property type="evidence" value="ECO:0007669"/>
    <property type="project" value="InterPro"/>
</dbReference>
<keyword evidence="5 7" id="KW-0520">NAD</keyword>
<dbReference type="Pfam" id="PF00984">
    <property type="entry name" value="UDPG_MGDP_dh"/>
    <property type="match status" value="1"/>
</dbReference>
<evidence type="ECO:0000256" key="5">
    <source>
        <dbReference type="ARBA" id="ARBA00023027"/>
    </source>
</evidence>
<dbReference type="PIRSF" id="PIRSF000124">
    <property type="entry name" value="UDPglc_GDPman_dh"/>
    <property type="match status" value="1"/>
</dbReference>
<feature type="binding site" evidence="10">
    <location>
        <position position="121"/>
    </location>
    <ligand>
        <name>NAD(+)</name>
        <dbReference type="ChEBI" id="CHEBI:57540"/>
    </ligand>
</feature>
<dbReference type="NCBIfam" id="TIGR03026">
    <property type="entry name" value="NDP-sugDHase"/>
    <property type="match status" value="1"/>
</dbReference>
<dbReference type="InterPro" id="IPR028357">
    <property type="entry name" value="UDPglc_DH_bac"/>
</dbReference>
<dbReference type="InterPro" id="IPR017476">
    <property type="entry name" value="UDP-Glc/GDP-Man"/>
</dbReference>
<dbReference type="SUPFAM" id="SSF48179">
    <property type="entry name" value="6-phosphogluconate dehydrogenase C-terminal domain-like"/>
    <property type="match status" value="1"/>
</dbReference>
<dbReference type="Gene3D" id="3.40.50.720">
    <property type="entry name" value="NAD(P)-binding Rossmann-like Domain"/>
    <property type="match status" value="2"/>
</dbReference>
<evidence type="ECO:0000313" key="12">
    <source>
        <dbReference type="EMBL" id="RKL69360.1"/>
    </source>
</evidence>
<feature type="active site" description="Nucleophile" evidence="8">
    <location>
        <position position="260"/>
    </location>
</feature>
<feature type="binding site" evidence="10">
    <location>
        <position position="263"/>
    </location>
    <ligand>
        <name>NAD(+)</name>
        <dbReference type="ChEBI" id="CHEBI:57540"/>
    </ligand>
</feature>
<comment type="catalytic activity">
    <reaction evidence="6 7">
        <text>UDP-alpha-D-glucose + 2 NAD(+) + H2O = UDP-alpha-D-glucuronate + 2 NADH + 3 H(+)</text>
        <dbReference type="Rhea" id="RHEA:23596"/>
        <dbReference type="ChEBI" id="CHEBI:15377"/>
        <dbReference type="ChEBI" id="CHEBI:15378"/>
        <dbReference type="ChEBI" id="CHEBI:57540"/>
        <dbReference type="ChEBI" id="CHEBI:57945"/>
        <dbReference type="ChEBI" id="CHEBI:58052"/>
        <dbReference type="ChEBI" id="CHEBI:58885"/>
        <dbReference type="EC" id="1.1.1.22"/>
    </reaction>
</comment>
<dbReference type="Pfam" id="PF03720">
    <property type="entry name" value="UDPG_MGDP_dh_C"/>
    <property type="match status" value="1"/>
</dbReference>
<comment type="caution">
    <text evidence="12">The sequence shown here is derived from an EMBL/GenBank/DDBJ whole genome shotgun (WGS) entry which is preliminary data.</text>
</comment>
<dbReference type="InterPro" id="IPR008927">
    <property type="entry name" value="6-PGluconate_DH-like_C_sf"/>
</dbReference>
<dbReference type="AlphaFoldDB" id="A0A3A9KFC3"/>
<evidence type="ECO:0000256" key="8">
    <source>
        <dbReference type="PIRSR" id="PIRSR500134-1"/>
    </source>
</evidence>
<dbReference type="SUPFAM" id="SSF51735">
    <property type="entry name" value="NAD(P)-binding Rossmann-fold domains"/>
    <property type="match status" value="1"/>
</dbReference>
<evidence type="ECO:0000256" key="7">
    <source>
        <dbReference type="PIRNR" id="PIRNR000124"/>
    </source>
</evidence>
<evidence type="ECO:0000256" key="3">
    <source>
        <dbReference type="ARBA" id="ARBA00012954"/>
    </source>
</evidence>
<dbReference type="Proteomes" id="UP000281498">
    <property type="component" value="Unassembled WGS sequence"/>
</dbReference>
<evidence type="ECO:0000256" key="2">
    <source>
        <dbReference type="ARBA" id="ARBA00006601"/>
    </source>
</evidence>
<keyword evidence="13" id="KW-1185">Reference proteome</keyword>
<dbReference type="SMART" id="SM00984">
    <property type="entry name" value="UDPG_MGDP_dh_C"/>
    <property type="match status" value="1"/>
</dbReference>
<evidence type="ECO:0000256" key="9">
    <source>
        <dbReference type="PIRSR" id="PIRSR500134-2"/>
    </source>
</evidence>
<dbReference type="GO" id="GO:0000271">
    <property type="term" value="P:polysaccharide biosynthetic process"/>
    <property type="evidence" value="ECO:0007669"/>
    <property type="project" value="InterPro"/>
</dbReference>
<evidence type="ECO:0000256" key="1">
    <source>
        <dbReference type="ARBA" id="ARBA00004701"/>
    </source>
</evidence>
<protein>
    <recommendedName>
        <fullName evidence="3 7">UDP-glucose 6-dehydrogenase</fullName>
        <ecNumber evidence="3 7">1.1.1.22</ecNumber>
    </recommendedName>
</protein>
<dbReference type="OrthoDB" id="9803238at2"/>
<proteinExistence type="inferred from homology"/>
<dbReference type="PANTHER" id="PTHR43750">
    <property type="entry name" value="UDP-GLUCOSE 6-DEHYDROGENASE TUAD"/>
    <property type="match status" value="1"/>
</dbReference>
<dbReference type="SUPFAM" id="SSF52413">
    <property type="entry name" value="UDP-glucose/GDP-mannose dehydrogenase C-terminal domain"/>
    <property type="match status" value="1"/>
</dbReference>
<feature type="binding site" evidence="9">
    <location>
        <begin position="249"/>
        <end position="253"/>
    </location>
    <ligand>
        <name>substrate</name>
    </ligand>
</feature>
<dbReference type="InterPro" id="IPR014027">
    <property type="entry name" value="UDP-Glc/GDP-Man_DH_C"/>
</dbReference>
<reference evidence="12 13" key="1">
    <citation type="submission" date="2017-10" db="EMBL/GenBank/DDBJ databases">
        <title>Bacillus sp. nov., a halophilic bacterium isolated from a Keqin Lake.</title>
        <authorList>
            <person name="Wang H."/>
        </authorList>
    </citation>
    <scope>NUCLEOTIDE SEQUENCE [LARGE SCALE GENOMIC DNA]</scope>
    <source>
        <strain evidence="12 13">KCTC 13187</strain>
    </source>
</reference>
<dbReference type="GO" id="GO:0003979">
    <property type="term" value="F:UDP-glucose 6-dehydrogenase activity"/>
    <property type="evidence" value="ECO:0007669"/>
    <property type="project" value="UniProtKB-EC"/>
</dbReference>
<feature type="binding site" evidence="10">
    <location>
        <position position="327"/>
    </location>
    <ligand>
        <name>NAD(+)</name>
        <dbReference type="ChEBI" id="CHEBI:57540"/>
    </ligand>
</feature>
<dbReference type="UniPathway" id="UPA00038">
    <property type="reaction ID" value="UER00491"/>
</dbReference>
<evidence type="ECO:0000259" key="11">
    <source>
        <dbReference type="SMART" id="SM00984"/>
    </source>
</evidence>
<feature type="binding site" evidence="9">
    <location>
        <begin position="152"/>
        <end position="155"/>
    </location>
    <ligand>
        <name>substrate</name>
    </ligand>
</feature>
<dbReference type="Pfam" id="PF03721">
    <property type="entry name" value="UDPG_MGDP_dh_N"/>
    <property type="match status" value="1"/>
</dbReference>
<dbReference type="RefSeq" id="WP_110936002.1">
    <property type="nucleotide sequence ID" value="NZ_KZ614146.1"/>
</dbReference>
<dbReference type="InterPro" id="IPR036220">
    <property type="entry name" value="UDP-Glc/GDP-Man_DH_C_sf"/>
</dbReference>
<comment type="pathway">
    <text evidence="1">Nucleotide-sugar biosynthesis; UDP-alpha-D-glucuronate biosynthesis; UDP-alpha-D-glucuronate from UDP-alpha-D-glucose: step 1/1.</text>
</comment>
<feature type="domain" description="UDP-glucose/GDP-mannose dehydrogenase C-terminal" evidence="11">
    <location>
        <begin position="313"/>
        <end position="410"/>
    </location>
</feature>
<feature type="binding site" evidence="10">
    <location>
        <position position="35"/>
    </location>
    <ligand>
        <name>NAD(+)</name>
        <dbReference type="ChEBI" id="CHEBI:57540"/>
    </ligand>
</feature>
<evidence type="ECO:0000256" key="6">
    <source>
        <dbReference type="ARBA" id="ARBA00047473"/>
    </source>
</evidence>
<feature type="binding site" evidence="9">
    <location>
        <position position="320"/>
    </location>
    <ligand>
        <name>substrate</name>
    </ligand>
</feature>
<dbReference type="InterPro" id="IPR036291">
    <property type="entry name" value="NAD(P)-bd_dom_sf"/>
</dbReference>
<comment type="similarity">
    <text evidence="2 7">Belongs to the UDP-glucose/GDP-mannose dehydrogenase family.</text>
</comment>
<gene>
    <name evidence="12" type="ORF">CR203_04860</name>
</gene>
<evidence type="ECO:0000256" key="10">
    <source>
        <dbReference type="PIRSR" id="PIRSR500134-3"/>
    </source>
</evidence>
<dbReference type="PANTHER" id="PTHR43750:SF3">
    <property type="entry name" value="UDP-GLUCOSE 6-DEHYDROGENASE TUAD"/>
    <property type="match status" value="1"/>
</dbReference>
<dbReference type="EMBL" id="PDOE01000001">
    <property type="protein sequence ID" value="RKL69360.1"/>
    <property type="molecule type" value="Genomic_DNA"/>
</dbReference>
<dbReference type="Gene3D" id="1.20.5.100">
    <property type="entry name" value="Cytochrome c1, transmembrane anchor, C-terminal"/>
    <property type="match status" value="1"/>
</dbReference>
<dbReference type="InterPro" id="IPR001732">
    <property type="entry name" value="UDP-Glc/GDP-Man_DH_N"/>
</dbReference>
<dbReference type="EC" id="1.1.1.22" evidence="3 7"/>
<name>A0A3A9KFC3_9BACI</name>
<sequence>MKICMIGTGYVGLTTGTVLTELGHEVFCVDKDKDKISRLNKGEVPIHEPGLSELIIKNKQRNNLHFTSDVHKAIKECSILFITVGTPPNEDGSQNLIALDEVVETLAQTITAHKTIIMKSTVLPGTNESVQETLIKRGINHGLFDIVSNPEFLREGYAVFDMMNPDRIVIGSHSEKSIKLVKSLYRKLDAPYVVTSLTGAEMIKYASNAFLATKISFINEIARICDAFDVEITDVVSGLATDKRISPHFLKAGLGYGGSCFSKDLRALEYTARQKNIITDILISVQKVNDTQTDLYIKKLIEKLYDLSDKKITVWGLSFKPDTDDIRDSRSLHLIDKLIEKGANVYAYDPIVHLPSSKITCHQDIYESIKGSDALILATEWSEFQKVNWIKVKDSMEGSVIVDGRNVIDPVIVKKHGFHYIGVARP</sequence>
<feature type="binding site" evidence="10">
    <location>
        <position position="30"/>
    </location>
    <ligand>
        <name>NAD(+)</name>
        <dbReference type="ChEBI" id="CHEBI:57540"/>
    </ligand>
</feature>
<organism evidence="12 13">
    <name type="scientific">Salipaludibacillus neizhouensis</name>
    <dbReference type="NCBI Taxonomy" id="885475"/>
    <lineage>
        <taxon>Bacteria</taxon>
        <taxon>Bacillati</taxon>
        <taxon>Bacillota</taxon>
        <taxon>Bacilli</taxon>
        <taxon>Bacillales</taxon>
        <taxon>Bacillaceae</taxon>
    </lineage>
</organism>
<dbReference type="GO" id="GO:0006065">
    <property type="term" value="P:UDP-glucuronate biosynthetic process"/>
    <property type="evidence" value="ECO:0007669"/>
    <property type="project" value="UniProtKB-UniPathway"/>
</dbReference>
<dbReference type="InterPro" id="IPR014026">
    <property type="entry name" value="UDP-Glc/GDP-Man_DH_dimer"/>
</dbReference>
<dbReference type="PIRSF" id="PIRSF500134">
    <property type="entry name" value="UDPglc_DH_bac"/>
    <property type="match status" value="1"/>
</dbReference>
<feature type="binding site" evidence="10">
    <location>
        <position position="86"/>
    </location>
    <ligand>
        <name>NAD(+)</name>
        <dbReference type="ChEBI" id="CHEBI:57540"/>
    </ligand>
</feature>
<feature type="binding site" evidence="9">
    <location>
        <position position="257"/>
    </location>
    <ligand>
        <name>substrate</name>
    </ligand>
</feature>
<evidence type="ECO:0000256" key="4">
    <source>
        <dbReference type="ARBA" id="ARBA00023002"/>
    </source>
</evidence>
<feature type="binding site" evidence="10">
    <location>
        <position position="155"/>
    </location>
    <ligand>
        <name>NAD(+)</name>
        <dbReference type="ChEBI" id="CHEBI:57540"/>
    </ligand>
</feature>
<accession>A0A3A9KFC3</accession>